<gene>
    <name evidence="3" type="ORF">GCM10022414_06390</name>
</gene>
<protein>
    <submittedName>
        <fullName evidence="3">Uncharacterized protein</fullName>
    </submittedName>
</protein>
<feature type="region of interest" description="Disordered" evidence="1">
    <location>
        <begin position="76"/>
        <end position="107"/>
    </location>
</feature>
<evidence type="ECO:0000256" key="1">
    <source>
        <dbReference type="SAM" id="MobiDB-lite"/>
    </source>
</evidence>
<organism evidence="3 4">
    <name type="scientific">Zhongshania borealis</name>
    <dbReference type="NCBI Taxonomy" id="889488"/>
    <lineage>
        <taxon>Bacteria</taxon>
        <taxon>Pseudomonadati</taxon>
        <taxon>Pseudomonadota</taxon>
        <taxon>Gammaproteobacteria</taxon>
        <taxon>Cellvibrionales</taxon>
        <taxon>Spongiibacteraceae</taxon>
        <taxon>Zhongshania</taxon>
    </lineage>
</organism>
<sequence length="107" mass="11974">MKFVKRVSIIILLGWSNFGYSALAPSAVHLRDLDTMVDFVREHQFVAITLESINLVSLTVFYNNNCEAKFERSKPSLLSLGRPGPQPGVEFKSSTCPLREMSDGSHE</sequence>
<name>A0ABP7WCU0_9GAMM</name>
<evidence type="ECO:0000256" key="2">
    <source>
        <dbReference type="SAM" id="Phobius"/>
    </source>
</evidence>
<comment type="caution">
    <text evidence="3">The sequence shown here is derived from an EMBL/GenBank/DDBJ whole genome shotgun (WGS) entry which is preliminary data.</text>
</comment>
<keyword evidence="2" id="KW-0812">Transmembrane</keyword>
<feature type="transmembrane region" description="Helical" evidence="2">
    <location>
        <begin position="45"/>
        <end position="64"/>
    </location>
</feature>
<dbReference type="EMBL" id="BAABDM010000001">
    <property type="protein sequence ID" value="GAA4086324.1"/>
    <property type="molecule type" value="Genomic_DNA"/>
</dbReference>
<evidence type="ECO:0000313" key="4">
    <source>
        <dbReference type="Proteomes" id="UP001500392"/>
    </source>
</evidence>
<keyword evidence="2" id="KW-0472">Membrane</keyword>
<keyword evidence="4" id="KW-1185">Reference proteome</keyword>
<dbReference type="Proteomes" id="UP001500392">
    <property type="component" value="Unassembled WGS sequence"/>
</dbReference>
<keyword evidence="2" id="KW-1133">Transmembrane helix</keyword>
<proteinExistence type="predicted"/>
<evidence type="ECO:0000313" key="3">
    <source>
        <dbReference type="EMBL" id="GAA4086324.1"/>
    </source>
</evidence>
<accession>A0ABP7WCU0</accession>
<dbReference type="RefSeq" id="WP_344932360.1">
    <property type="nucleotide sequence ID" value="NZ_BAABDM010000001.1"/>
</dbReference>
<reference evidence="4" key="1">
    <citation type="journal article" date="2019" name="Int. J. Syst. Evol. Microbiol.">
        <title>The Global Catalogue of Microorganisms (GCM) 10K type strain sequencing project: providing services to taxonomists for standard genome sequencing and annotation.</title>
        <authorList>
            <consortium name="The Broad Institute Genomics Platform"/>
            <consortium name="The Broad Institute Genome Sequencing Center for Infectious Disease"/>
            <person name="Wu L."/>
            <person name="Ma J."/>
        </authorList>
    </citation>
    <scope>NUCLEOTIDE SEQUENCE [LARGE SCALE GENOMIC DNA]</scope>
    <source>
        <strain evidence="4">JCM 17304</strain>
    </source>
</reference>